<dbReference type="EMBL" id="JABANE010000059">
    <property type="protein sequence ID" value="NME70267.1"/>
    <property type="molecule type" value="Genomic_DNA"/>
</dbReference>
<proteinExistence type="predicted"/>
<evidence type="ECO:0000313" key="2">
    <source>
        <dbReference type="EMBL" id="NME70267.1"/>
    </source>
</evidence>
<evidence type="ECO:0000256" key="1">
    <source>
        <dbReference type="SAM" id="Coils"/>
    </source>
</evidence>
<dbReference type="Proteomes" id="UP000576082">
    <property type="component" value="Unassembled WGS sequence"/>
</dbReference>
<evidence type="ECO:0000313" key="3">
    <source>
        <dbReference type="Proteomes" id="UP000576082"/>
    </source>
</evidence>
<dbReference type="RefSeq" id="WP_169658507.1">
    <property type="nucleotide sequence ID" value="NZ_JABANE010000059.1"/>
</dbReference>
<dbReference type="Pfam" id="PF19268">
    <property type="entry name" value="CIS_TMP"/>
    <property type="match status" value="2"/>
</dbReference>
<keyword evidence="1" id="KW-0175">Coiled coil</keyword>
<name>A0A7X9RX07_9BACT</name>
<reference evidence="2 3" key="1">
    <citation type="submission" date="2020-04" db="EMBL/GenBank/DDBJ databases">
        <title>Flammeovirga sp. SR4, a novel species isolated from seawater.</title>
        <authorList>
            <person name="Wang X."/>
        </authorList>
    </citation>
    <scope>NUCLEOTIDE SEQUENCE [LARGE SCALE GENOMIC DNA]</scope>
    <source>
        <strain evidence="2 3">ATCC 23126</strain>
    </source>
</reference>
<comment type="caution">
    <text evidence="2">The sequence shown here is derived from an EMBL/GenBank/DDBJ whole genome shotgun (WGS) entry which is preliminary data.</text>
</comment>
<gene>
    <name evidence="2" type="ORF">HHU12_19985</name>
</gene>
<sequence length="1597" mass="185935">MNELVKVNIDFIADDNLHEGIIKLELTNFIESQLLPMVEKEVEKYEENTIYIDQLDVQLSSSLLNYQKDTYSAVQRVLSDKLHEHLYRISSKATREAEINDIIKGTDLEQQSTLELSEEESLFLFLTTGVMPWYEQERLKERVKKIQNKEDLSLLVEAWRLMCVKKNHNIYSFITFLNAHQLLSAFVAQLFRHYPHLKGVFDTLTDDEKKAFLLQVYHGGEKTSQEGIVLHESLLRVVLKRNFKPSIVDSILKIVNSESRLTELCKVELMLYIKKQRKKLKKGLFVKNKKTAQKLLQLEESLCIDEEKIEEDKLALMNVQQWKASFIEQQVLHFLLKKELDPAFEAQLTEHPILLFQFLLVIAQRTKERKMKVLKKYPQLYLIGENAIIHQLLFAIIKEQPEGFLNSKLIQQVNESTDIEHVRSFLISSLGNKLDLEVTKVLTYELLLLKLLLTPEQLLKKSIKFDIKWGEVLEYFKLFSHLNKEEKTKLLLSSTTSETIFVLALQSDHKLFNDLFEQKTITSLLFSTAQKLLSAYQFYNTHSNKAAISAEEFLEVIQSIFSTFKVDDQIRTSFLSSVNDHQIVTSHSQESVALNEEFTEASNVLDVKLSKVFEHFRANPQLTKIEKTDFLLTSVSIETIFEVILTSDSDVFFEIFDEMQIGLTLFSNRQRITTLYLFYQTFQQGRQVTAEDFVKVVITHFPSFRNKAKVIFESLDLENLGSSSATKEVIALQLKQLLQKNNSIAEKRIEIVDYFAQHSQLSKQEKTGLLLSSSTTLIIFKLIIFSDRTAVSSPESKPKLLEVLDQKMIGEFLFSRKNDVITLYQYCMHQTQNSSFTSEDFVELISDYFPTYEDTISAILEYNELVGGIHYKGKDSDAEVSIEHLFQQSVRIDRQLSELLEFLKRNLSISKKKRTKLLLSSSRLLKVAELFIQSETSHFLNIFSRKLIGAKFFTDRNNVKTFFQLFKENSLDKASALNQFVDLVVSEFPFYETHVRSVLDIEIVDERHQKAESQKELQLQLDQILKQSIEIIKKREATEAYFKRYKNLSRGEKTQLLLASASIEMILELILSDESAQFLALFDTIKLGTVLFENNASVVKLYQFLYQQDQYVVNNIEEFVATIATFFPTFEAQARVLLEKTFLKEEDRLANIKDFVFNGNENLKLSFTFTNVQTQKLLTISHLFNADKVQIQVDGNTLGIVYLEEVFSLYNSKNNTLLMLANAINAILPNFKSEDRKSLEKVISWIKEEDTSLSKLTQKEISILEIQLWLQLIINRKEGLFDLEQKEMLMHYFKQLSLSELKGQNSYSVRQKNRIFCYLSLSYKTNYSLSLQRLERKLNQEFSKLFTALQIADYIKLLQNDLFHVSLHQTTYQAGNVMKRVEEVFPQINFSRTKIYKITCELLKLNTEEKHIQELNDKLEQSFGQRKNMTMEVKNAGLVILVPYLPLFLKHRGLLTEDNKAFKDEESLLKAIGLMLYLSQKNLLVEDDRQLIIPKILCGIDIETPVVLDFELTEEEKEGADHLLKTVISHWSALKKMEPDSLRIMFFVRDGQLTLKDDWYLEVEPNTYDIFMKMLPWSIKINMLPWMECKIFCEWGK</sequence>
<accession>A0A7X9RX07</accession>
<keyword evidence="3" id="KW-1185">Reference proteome</keyword>
<feature type="coiled-coil region" evidence="1">
    <location>
        <begin position="1402"/>
        <end position="1432"/>
    </location>
</feature>
<protein>
    <submittedName>
        <fullName evidence="2">Uncharacterized protein</fullName>
    </submittedName>
</protein>
<dbReference type="InterPro" id="IPR045538">
    <property type="entry name" value="CIS_TMP"/>
</dbReference>
<organism evidence="2 3">
    <name type="scientific">Flammeovirga aprica JL-4</name>
    <dbReference type="NCBI Taxonomy" id="694437"/>
    <lineage>
        <taxon>Bacteria</taxon>
        <taxon>Pseudomonadati</taxon>
        <taxon>Bacteroidota</taxon>
        <taxon>Cytophagia</taxon>
        <taxon>Cytophagales</taxon>
        <taxon>Flammeovirgaceae</taxon>
        <taxon>Flammeovirga</taxon>
    </lineage>
</organism>